<evidence type="ECO:0000313" key="1">
    <source>
        <dbReference type="EMBL" id="MBL7527556.1"/>
    </source>
</evidence>
<sequence length="201" mass="23481">MSQKRRIFTRYGGIRPYRKLYIIVAEGSKTELQYFSSFQDKNSIIKLIFQKPKHSSPQYVLKQMEKCLKEEDCKITDEAWLVVDKDSWTDQQLSELFNWSKKSVNFGFALSNPNFEYWLILHFEDGNNIKSASDCMVRLNNYLPDYDKGVDINRIKNIGSIDDAIRRGKNRDNPPCTDWPKTLGSTTVYKLVESIQRAKST</sequence>
<dbReference type="InterPro" id="IPR025591">
    <property type="entry name" value="RloB"/>
</dbReference>
<protein>
    <submittedName>
        <fullName evidence="1">RloB domain-containing protein</fullName>
    </submittedName>
</protein>
<dbReference type="Proteomes" id="UP000809910">
    <property type="component" value="Unassembled WGS sequence"/>
</dbReference>
<dbReference type="Pfam" id="PF13707">
    <property type="entry name" value="RloB"/>
    <property type="match status" value="1"/>
</dbReference>
<organism evidence="1 2">
    <name type="scientific">Legionella bononiensis</name>
    <dbReference type="NCBI Taxonomy" id="2793102"/>
    <lineage>
        <taxon>Bacteria</taxon>
        <taxon>Pseudomonadati</taxon>
        <taxon>Pseudomonadota</taxon>
        <taxon>Gammaproteobacteria</taxon>
        <taxon>Legionellales</taxon>
        <taxon>Legionellaceae</taxon>
        <taxon>Legionella</taxon>
    </lineage>
</organism>
<dbReference type="RefSeq" id="WP_203109072.1">
    <property type="nucleotide sequence ID" value="NZ_JADOBG010000010.1"/>
</dbReference>
<gene>
    <name evidence="1" type="ORF">I5282_13380</name>
</gene>
<reference evidence="1 2" key="1">
    <citation type="submission" date="2020-12" db="EMBL/GenBank/DDBJ databases">
        <title>WGS of Legionella: environmental sample.</title>
        <authorList>
            <person name="Cristino S."/>
            <person name="Girolamini L."/>
            <person name="Salaris S."/>
            <person name="Pascale M.R."/>
            <person name="Mazzotta M."/>
            <person name="Orsini M."/>
            <person name="Grottola A."/>
        </authorList>
    </citation>
    <scope>NUCLEOTIDE SEQUENCE [LARGE SCALE GENOMIC DNA]</scope>
    <source>
        <strain evidence="1 2">30cs62</strain>
    </source>
</reference>
<name>A0ABS1WDY2_9GAMM</name>
<keyword evidence="2" id="KW-1185">Reference proteome</keyword>
<proteinExistence type="predicted"/>
<comment type="caution">
    <text evidence="1">The sequence shown here is derived from an EMBL/GenBank/DDBJ whole genome shotgun (WGS) entry which is preliminary data.</text>
</comment>
<accession>A0ABS1WDY2</accession>
<dbReference type="EMBL" id="JADWVN010000026">
    <property type="protein sequence ID" value="MBL7527556.1"/>
    <property type="molecule type" value="Genomic_DNA"/>
</dbReference>
<evidence type="ECO:0000313" key="2">
    <source>
        <dbReference type="Proteomes" id="UP000809910"/>
    </source>
</evidence>